<dbReference type="EMBL" id="BNAQ01000001">
    <property type="protein sequence ID" value="GHH06763.1"/>
    <property type="molecule type" value="Genomic_DNA"/>
</dbReference>
<dbReference type="SUPFAM" id="SSF56935">
    <property type="entry name" value="Porins"/>
    <property type="match status" value="1"/>
</dbReference>
<comment type="caution">
    <text evidence="1">The sequence shown here is derived from an EMBL/GenBank/DDBJ whole genome shotgun (WGS) entry which is preliminary data.</text>
</comment>
<evidence type="ECO:0000313" key="2">
    <source>
        <dbReference type="Proteomes" id="UP000652430"/>
    </source>
</evidence>
<name>A0ABQ3L6N1_9SPHN</name>
<evidence type="ECO:0000313" key="1">
    <source>
        <dbReference type="EMBL" id="GHH06763.1"/>
    </source>
</evidence>
<dbReference type="RefSeq" id="WP_189674597.1">
    <property type="nucleotide sequence ID" value="NZ_BNAQ01000001.1"/>
</dbReference>
<accession>A0ABQ3L6N1</accession>
<organism evidence="1 2">
    <name type="scientific">Sphingomonas glacialis</name>
    <dbReference type="NCBI Taxonomy" id="658225"/>
    <lineage>
        <taxon>Bacteria</taxon>
        <taxon>Pseudomonadati</taxon>
        <taxon>Pseudomonadota</taxon>
        <taxon>Alphaproteobacteria</taxon>
        <taxon>Sphingomonadales</taxon>
        <taxon>Sphingomonadaceae</taxon>
        <taxon>Sphingomonas</taxon>
    </lineage>
</organism>
<proteinExistence type="predicted"/>
<sequence length="285" mass="30437">MSGVEDLYSLPFEAIERTEILSEQDAARLGFPSTVRVMNFITKKHFRALSVHETAGTTTEGGGGTHYAEVNATRINDGRRLSLTGSYTHQDNILQSSWSILPDPAVPFALQGNVTRIGGGSIDPALDARAGRAVMLAAVPPDAQARRNLSSYAAAGQAMTDIGPYRTLPPRTDQLRFDGTLAVPIKTIDLSFNLSAQQNWTAGSNGLAAAAITVPAGLPALPFTTPVLVNRYLPGIILRQQGQASTLHGGMTAQGGVGRWAWNASARWPMHAVDQVRALGRARDR</sequence>
<dbReference type="Proteomes" id="UP000652430">
    <property type="component" value="Unassembled WGS sequence"/>
</dbReference>
<keyword evidence="2" id="KW-1185">Reference proteome</keyword>
<protein>
    <recommendedName>
        <fullName evidence="3">TonB-dependent receptor</fullName>
    </recommendedName>
</protein>
<evidence type="ECO:0008006" key="3">
    <source>
        <dbReference type="Google" id="ProtNLM"/>
    </source>
</evidence>
<reference evidence="2" key="1">
    <citation type="journal article" date="2019" name="Int. J. Syst. Evol. Microbiol.">
        <title>The Global Catalogue of Microorganisms (GCM) 10K type strain sequencing project: providing services to taxonomists for standard genome sequencing and annotation.</title>
        <authorList>
            <consortium name="The Broad Institute Genomics Platform"/>
            <consortium name="The Broad Institute Genome Sequencing Center for Infectious Disease"/>
            <person name="Wu L."/>
            <person name="Ma J."/>
        </authorList>
    </citation>
    <scope>NUCLEOTIDE SEQUENCE [LARGE SCALE GENOMIC DNA]</scope>
    <source>
        <strain evidence="2">CGMCC 1.8957</strain>
    </source>
</reference>
<gene>
    <name evidence="1" type="ORF">GCM10008023_00010</name>
</gene>